<feature type="domain" description="EGF-like" evidence="7">
    <location>
        <begin position="17"/>
        <end position="53"/>
    </location>
</feature>
<dbReference type="PROSITE" id="PS50026">
    <property type="entry name" value="EGF_3"/>
    <property type="match status" value="1"/>
</dbReference>
<evidence type="ECO:0000256" key="6">
    <source>
        <dbReference type="PROSITE-ProRule" id="PRU00076"/>
    </source>
</evidence>
<comment type="caution">
    <text evidence="6">Lacks conserved residue(s) required for the propagation of feature annotation.</text>
</comment>
<dbReference type="SMART" id="SM00179">
    <property type="entry name" value="EGF_CA"/>
    <property type="match status" value="1"/>
</dbReference>
<dbReference type="STRING" id="53468.A0A3P6G9S7"/>
<gene>
    <name evidence="8" type="ORF">MCOS_LOCUS1794</name>
</gene>
<dbReference type="EMBL" id="UXSR01000249">
    <property type="protein sequence ID" value="VDD75791.1"/>
    <property type="molecule type" value="Genomic_DNA"/>
</dbReference>
<keyword evidence="9" id="KW-1185">Reference proteome</keyword>
<dbReference type="Gene3D" id="2.10.25.10">
    <property type="entry name" value="Laminin"/>
    <property type="match status" value="1"/>
</dbReference>
<feature type="disulfide bond" evidence="6">
    <location>
        <begin position="43"/>
        <end position="52"/>
    </location>
</feature>
<dbReference type="PROSITE" id="PS00022">
    <property type="entry name" value="EGF_1"/>
    <property type="match status" value="1"/>
</dbReference>
<keyword evidence="1 6" id="KW-0245">EGF-like domain</keyword>
<dbReference type="OrthoDB" id="430340at2759"/>
<dbReference type="InterPro" id="IPR000742">
    <property type="entry name" value="EGF"/>
</dbReference>
<evidence type="ECO:0000259" key="7">
    <source>
        <dbReference type="PROSITE" id="PS50026"/>
    </source>
</evidence>
<evidence type="ECO:0000313" key="9">
    <source>
        <dbReference type="Proteomes" id="UP000267029"/>
    </source>
</evidence>
<dbReference type="FunFam" id="2.10.25.10:FF:000012">
    <property type="entry name" value="Delta-like protein"/>
    <property type="match status" value="1"/>
</dbReference>
<evidence type="ECO:0000256" key="5">
    <source>
        <dbReference type="ARBA" id="ARBA00023180"/>
    </source>
</evidence>
<keyword evidence="3" id="KW-0677">Repeat</keyword>
<keyword evidence="4 6" id="KW-1015">Disulfide bond</keyword>
<dbReference type="PRINTS" id="PR00010">
    <property type="entry name" value="EGFBLOOD"/>
</dbReference>
<name>A0A3P6G9S7_MESCO</name>
<dbReference type="AlphaFoldDB" id="A0A3P6G9S7"/>
<keyword evidence="5" id="KW-0325">Glycoprotein</keyword>
<keyword evidence="2" id="KW-0732">Signal</keyword>
<evidence type="ECO:0000256" key="4">
    <source>
        <dbReference type="ARBA" id="ARBA00023157"/>
    </source>
</evidence>
<dbReference type="InterPro" id="IPR001881">
    <property type="entry name" value="EGF-like_Ca-bd_dom"/>
</dbReference>
<dbReference type="SMART" id="SM00181">
    <property type="entry name" value="EGF"/>
    <property type="match status" value="1"/>
</dbReference>
<dbReference type="GO" id="GO:0005509">
    <property type="term" value="F:calcium ion binding"/>
    <property type="evidence" value="ECO:0007669"/>
    <property type="project" value="InterPro"/>
</dbReference>
<accession>A0A3P6G9S7</accession>
<evidence type="ECO:0000256" key="1">
    <source>
        <dbReference type="ARBA" id="ARBA00022536"/>
    </source>
</evidence>
<sequence length="144" mass="15891">MHRVCTKAMRIPGKAIEDDECSRKPCLNGGLCMPFLGSYACRCPTEFSGRHCERSLAFSPCRNQVCFPLYSKVIVVEGSCSTRKRRRECDSDLPRARPSELAGKATSSAATCLALGLRSKERFLQVSLGRPTSLGPINLKESIY</sequence>
<evidence type="ECO:0000256" key="2">
    <source>
        <dbReference type="ARBA" id="ARBA00022729"/>
    </source>
</evidence>
<reference evidence="8 9" key="1">
    <citation type="submission" date="2018-10" db="EMBL/GenBank/DDBJ databases">
        <authorList>
            <consortium name="Pathogen Informatics"/>
        </authorList>
    </citation>
    <scope>NUCLEOTIDE SEQUENCE [LARGE SCALE GENOMIC DNA]</scope>
</reference>
<dbReference type="CDD" id="cd00054">
    <property type="entry name" value="EGF_CA"/>
    <property type="match status" value="1"/>
</dbReference>
<dbReference type="Proteomes" id="UP000267029">
    <property type="component" value="Unassembled WGS sequence"/>
</dbReference>
<proteinExistence type="predicted"/>
<evidence type="ECO:0000256" key="3">
    <source>
        <dbReference type="ARBA" id="ARBA00022737"/>
    </source>
</evidence>
<evidence type="ECO:0000313" key="8">
    <source>
        <dbReference type="EMBL" id="VDD75791.1"/>
    </source>
</evidence>
<dbReference type="Pfam" id="PF00008">
    <property type="entry name" value="EGF"/>
    <property type="match status" value="1"/>
</dbReference>
<protein>
    <recommendedName>
        <fullName evidence="7">EGF-like domain-containing protein</fullName>
    </recommendedName>
</protein>
<organism evidence="8 9">
    <name type="scientific">Mesocestoides corti</name>
    <name type="common">Flatworm</name>
    <dbReference type="NCBI Taxonomy" id="53468"/>
    <lineage>
        <taxon>Eukaryota</taxon>
        <taxon>Metazoa</taxon>
        <taxon>Spiralia</taxon>
        <taxon>Lophotrochozoa</taxon>
        <taxon>Platyhelminthes</taxon>
        <taxon>Cestoda</taxon>
        <taxon>Eucestoda</taxon>
        <taxon>Cyclophyllidea</taxon>
        <taxon>Mesocestoididae</taxon>
        <taxon>Mesocestoides</taxon>
    </lineage>
</organism>
<dbReference type="SUPFAM" id="SSF57196">
    <property type="entry name" value="EGF/Laminin"/>
    <property type="match status" value="1"/>
</dbReference>